<feature type="compositionally biased region" description="Low complexity" evidence="1">
    <location>
        <begin position="196"/>
        <end position="206"/>
    </location>
</feature>
<feature type="region of interest" description="Disordered" evidence="1">
    <location>
        <begin position="104"/>
        <end position="274"/>
    </location>
</feature>
<keyword evidence="3" id="KW-1185">Reference proteome</keyword>
<accession>A0ABU5G9M1</accession>
<dbReference type="EMBL" id="JAWNGA010000029">
    <property type="protein sequence ID" value="MDY5133850.1"/>
    <property type="molecule type" value="Genomic_DNA"/>
</dbReference>
<evidence type="ECO:0000313" key="3">
    <source>
        <dbReference type="Proteomes" id="UP001275049"/>
    </source>
</evidence>
<dbReference type="RefSeq" id="WP_320755632.1">
    <property type="nucleotide sequence ID" value="NZ_JAWNGA010000029.1"/>
</dbReference>
<feature type="compositionally biased region" description="Low complexity" evidence="1">
    <location>
        <begin position="374"/>
        <end position="383"/>
    </location>
</feature>
<dbReference type="InterPro" id="IPR036388">
    <property type="entry name" value="WH-like_DNA-bd_sf"/>
</dbReference>
<reference evidence="2 3" key="1">
    <citation type="submission" date="2023-10" db="EMBL/GenBank/DDBJ databases">
        <title>Whole Genome based description of the genera Actinobaculum and Actinotignum reveals a complex phylogenetic relationship within the species included in the genus Actinotignum.</title>
        <authorList>
            <person name="Jensen C.S."/>
            <person name="Dargis R."/>
            <person name="Kemp M."/>
            <person name="Christensen J.J."/>
        </authorList>
    </citation>
    <scope>NUCLEOTIDE SEQUENCE [LARGE SCALE GENOMIC DNA]</scope>
    <source>
        <strain evidence="2 3">SLA_B974</strain>
    </source>
</reference>
<proteinExistence type="predicted"/>
<feature type="compositionally biased region" description="Basic and acidic residues" evidence="1">
    <location>
        <begin position="215"/>
        <end position="235"/>
    </location>
</feature>
<name>A0ABU5G9M1_9ACTO</name>
<evidence type="ECO:0000313" key="2">
    <source>
        <dbReference type="EMBL" id="MDY5133850.1"/>
    </source>
</evidence>
<protein>
    <submittedName>
        <fullName evidence="2">Helix-turn-helix domain-containing protein</fullName>
    </submittedName>
</protein>
<sequence>MSFKAVAWALDDVTWLDAEETLVLVALAESSNDEHVAWRTIKSLAQRARCSVSRARRHVATLENYGLISRPERYTWRDGETSTRMDSLSCRYNTGSFYQLNVDVVEPPEGEEDTSTLTVGDGRGEERGKRASHHGSGGTRDATGTTGSVKETVGDSEPVENATDSMASVDNGNDTANTDDGKVNMGNDSDGEKTAVDTATSSTVADTVEDTDADAVPREGEDTPHSQEIDTDKNISTDGGDNSVPNTPSGAETTNTDVSNEGSSTDDEDTGESKEDKLVDFLHACLPDKLYELSRDEPHAIAKALRKLTGAGMKPHHIREQLRGKHFNPVTVDNNTAYLISFIKKITVPHHVTQSGKTTGEVVDSHQSAETMSDDTNTSTGSDTSRRDGDGRDTMSDPKRVRTTLKQIYYGEGGLSVEEQRKYVNNTAQLMDKEGYKELQPLWDAAFERVCSSQ</sequence>
<organism evidence="2 3">
    <name type="scientific">Actinotignum urinale</name>
    <dbReference type="NCBI Taxonomy" id="190146"/>
    <lineage>
        <taxon>Bacteria</taxon>
        <taxon>Bacillati</taxon>
        <taxon>Actinomycetota</taxon>
        <taxon>Actinomycetes</taxon>
        <taxon>Actinomycetales</taxon>
        <taxon>Actinomycetaceae</taxon>
        <taxon>Actinotignum</taxon>
    </lineage>
</organism>
<gene>
    <name evidence="2" type="ORF">R6G86_08975</name>
</gene>
<comment type="caution">
    <text evidence="2">The sequence shown here is derived from an EMBL/GenBank/DDBJ whole genome shotgun (WGS) entry which is preliminary data.</text>
</comment>
<feature type="compositionally biased region" description="Polar residues" evidence="1">
    <location>
        <begin position="236"/>
        <end position="263"/>
    </location>
</feature>
<dbReference type="Proteomes" id="UP001275049">
    <property type="component" value="Unassembled WGS sequence"/>
</dbReference>
<evidence type="ECO:0000256" key="1">
    <source>
        <dbReference type="SAM" id="MobiDB-lite"/>
    </source>
</evidence>
<feature type="region of interest" description="Disordered" evidence="1">
    <location>
        <begin position="353"/>
        <end position="401"/>
    </location>
</feature>
<feature type="compositionally biased region" description="Basic and acidic residues" evidence="1">
    <location>
        <begin position="384"/>
        <end position="400"/>
    </location>
</feature>
<dbReference type="Gene3D" id="1.10.10.10">
    <property type="entry name" value="Winged helix-like DNA-binding domain superfamily/Winged helix DNA-binding domain"/>
    <property type="match status" value="1"/>
</dbReference>